<protein>
    <submittedName>
        <fullName evidence="1">Uncharacterized protein</fullName>
    </submittedName>
</protein>
<reference evidence="1 2" key="1">
    <citation type="journal article" date="2016" name="Nat. Commun.">
        <title>Thousands of microbial genomes shed light on interconnected biogeochemical processes in an aquifer system.</title>
        <authorList>
            <person name="Anantharaman K."/>
            <person name="Brown C.T."/>
            <person name="Hug L.A."/>
            <person name="Sharon I."/>
            <person name="Castelle C.J."/>
            <person name="Probst A.J."/>
            <person name="Thomas B.C."/>
            <person name="Singh A."/>
            <person name="Wilkins M.J."/>
            <person name="Karaoz U."/>
            <person name="Brodie E.L."/>
            <person name="Williams K.H."/>
            <person name="Hubbard S.S."/>
            <person name="Banfield J.F."/>
        </authorList>
    </citation>
    <scope>NUCLEOTIDE SEQUENCE [LARGE SCALE GENOMIC DNA]</scope>
</reference>
<evidence type="ECO:0000313" key="1">
    <source>
        <dbReference type="EMBL" id="OGY10613.1"/>
    </source>
</evidence>
<organism evidence="1 2">
    <name type="scientific">Candidatus Blackburnbacteria bacterium RIFCSPHIGHO2_02_FULL_44_20</name>
    <dbReference type="NCBI Taxonomy" id="1797516"/>
    <lineage>
        <taxon>Bacteria</taxon>
        <taxon>Candidatus Blackburniibacteriota</taxon>
    </lineage>
</organism>
<dbReference type="Proteomes" id="UP000178319">
    <property type="component" value="Unassembled WGS sequence"/>
</dbReference>
<accession>A0A1G1V5G9</accession>
<sequence>MNKLLPVIITVVVLLGVGFGGFFAYKQFSKPPVEVSEEEAEETTKELGVEDKPYTALIPGASCEYTLSLDNISKSPESIEYEIIYKNEEGVTQGASGTIKPAGSGDATKKLLFGTESSGHRRCDKGVSGGTITLRYRNDEGKLEAKMETPFSIAENEPELTLKDKLTVELSGKVIGKTVAMGTFGIPGKAPGKVTEGPYGVFTNAKSSLSGTVKITGSGTLYTWDGSAWDKVTGKTSDLEALILSE</sequence>
<dbReference type="AlphaFoldDB" id="A0A1G1V5G9"/>
<evidence type="ECO:0000313" key="2">
    <source>
        <dbReference type="Proteomes" id="UP000178319"/>
    </source>
</evidence>
<dbReference type="EMBL" id="MHBZ01000032">
    <property type="protein sequence ID" value="OGY10613.1"/>
    <property type="molecule type" value="Genomic_DNA"/>
</dbReference>
<gene>
    <name evidence="1" type="ORF">A3D26_03980</name>
</gene>
<name>A0A1G1V5G9_9BACT</name>
<comment type="caution">
    <text evidence="1">The sequence shown here is derived from an EMBL/GenBank/DDBJ whole genome shotgun (WGS) entry which is preliminary data.</text>
</comment>
<proteinExistence type="predicted"/>